<organism evidence="2 3">
    <name type="scientific">Caulobacter segnis</name>
    <dbReference type="NCBI Taxonomy" id="88688"/>
    <lineage>
        <taxon>Bacteria</taxon>
        <taxon>Pseudomonadati</taxon>
        <taxon>Pseudomonadota</taxon>
        <taxon>Alphaproteobacteria</taxon>
        <taxon>Caulobacterales</taxon>
        <taxon>Caulobacteraceae</taxon>
        <taxon>Caulobacter</taxon>
    </lineage>
</organism>
<feature type="transmembrane region" description="Helical" evidence="1">
    <location>
        <begin position="20"/>
        <end position="38"/>
    </location>
</feature>
<evidence type="ECO:0000313" key="3">
    <source>
        <dbReference type="Proteomes" id="UP001057520"/>
    </source>
</evidence>
<sequence>MRRYVVKSEKPNLSVSWRGIGAIIALATIAGFFLWVLLDGASSRALAATSTKPSGNSLAVAVRETNARFKDVSVAVAEGYSPIPCTSGVDGGAMGVHYVNAKYLEDEAPDIGRPQAVMYEPTASGKMELVAVEYISFKGPASLKGQLFSFTGAPNRYGLKPFYELHVWAWRPNPKGVFADMNPNVTCEHAHMH</sequence>
<dbReference type="Proteomes" id="UP001057520">
    <property type="component" value="Chromosome"/>
</dbReference>
<keyword evidence="3" id="KW-1185">Reference proteome</keyword>
<gene>
    <name evidence="2" type="ORF">MZV50_03930</name>
</gene>
<keyword evidence="1" id="KW-1133">Transmembrane helix</keyword>
<reference evidence="2 3" key="1">
    <citation type="submission" date="2022-04" db="EMBL/GenBank/DDBJ databases">
        <title>Genome sequence of soybean root-associated Caulobacter segnis RL271.</title>
        <authorList>
            <person name="Longley R."/>
            <person name="Bonito G."/>
            <person name="Trigodet F."/>
            <person name="Crosson S."/>
            <person name="Fiebig A."/>
        </authorList>
    </citation>
    <scope>NUCLEOTIDE SEQUENCE [LARGE SCALE GENOMIC DNA]</scope>
    <source>
        <strain evidence="2 3">RL271</strain>
    </source>
</reference>
<dbReference type="EMBL" id="CP096040">
    <property type="protein sequence ID" value="USQ96741.1"/>
    <property type="molecule type" value="Genomic_DNA"/>
</dbReference>
<evidence type="ECO:0000256" key="1">
    <source>
        <dbReference type="SAM" id="Phobius"/>
    </source>
</evidence>
<protein>
    <submittedName>
        <fullName evidence="2">Uncharacterized protein</fullName>
    </submittedName>
</protein>
<name>A0ABY4ZXU2_9CAUL</name>
<keyword evidence="1" id="KW-0472">Membrane</keyword>
<proteinExistence type="predicted"/>
<evidence type="ECO:0000313" key="2">
    <source>
        <dbReference type="EMBL" id="USQ96741.1"/>
    </source>
</evidence>
<accession>A0ABY4ZXU2</accession>
<keyword evidence="1" id="KW-0812">Transmembrane</keyword>